<keyword evidence="2" id="KW-1185">Reference proteome</keyword>
<accession>A0ABS6EUH2</accession>
<sequence length="115" mass="12591">MSVKNGVIAGDYKGYDMIRFFGKIHLMGILPPSIVIDKTTVERYEVVDKNNETSISSAFGRAAAGSLLFGPIGLAAGFTAQKKNIHTIALYFKDGKKSLLEVNDANYKAIMKKLF</sequence>
<comment type="caution">
    <text evidence="1">The sequence shown here is derived from an EMBL/GenBank/DDBJ whole genome shotgun (WGS) entry which is preliminary data.</text>
</comment>
<dbReference type="Proteomes" id="UP000783588">
    <property type="component" value="Unassembled WGS sequence"/>
</dbReference>
<dbReference type="RefSeq" id="WP_216470175.1">
    <property type="nucleotide sequence ID" value="NZ_JAHLQI010000003.1"/>
</dbReference>
<reference evidence="1 2" key="1">
    <citation type="submission" date="2021-06" db="EMBL/GenBank/DDBJ databases">
        <authorList>
            <person name="Sun Q."/>
            <person name="Li D."/>
        </authorList>
    </citation>
    <scope>NUCLEOTIDE SEQUENCE [LARGE SCALE GENOMIC DNA]</scope>
    <source>
        <strain evidence="1 2">MSJd-7</strain>
    </source>
</reference>
<protein>
    <recommendedName>
        <fullName evidence="3">Bacterial Pleckstrin homology domain-containing protein</fullName>
    </recommendedName>
</protein>
<evidence type="ECO:0000313" key="1">
    <source>
        <dbReference type="EMBL" id="MBU5490524.1"/>
    </source>
</evidence>
<gene>
    <name evidence="1" type="ORF">KQI75_07805</name>
</gene>
<proteinExistence type="predicted"/>
<evidence type="ECO:0000313" key="2">
    <source>
        <dbReference type="Proteomes" id="UP000783588"/>
    </source>
</evidence>
<evidence type="ECO:0008006" key="3">
    <source>
        <dbReference type="Google" id="ProtNLM"/>
    </source>
</evidence>
<name>A0ABS6EUH2_9FIRM</name>
<dbReference type="EMBL" id="JAHLQI010000003">
    <property type="protein sequence ID" value="MBU5490524.1"/>
    <property type="molecule type" value="Genomic_DNA"/>
</dbReference>
<organism evidence="1 2">
    <name type="scientific">Butyricicoccus intestinisimiae</name>
    <dbReference type="NCBI Taxonomy" id="2841509"/>
    <lineage>
        <taxon>Bacteria</taxon>
        <taxon>Bacillati</taxon>
        <taxon>Bacillota</taxon>
        <taxon>Clostridia</taxon>
        <taxon>Eubacteriales</taxon>
        <taxon>Butyricicoccaceae</taxon>
        <taxon>Butyricicoccus</taxon>
    </lineage>
</organism>